<proteinExistence type="predicted"/>
<name>A0A2P2N3W6_RHIMU</name>
<sequence length="45" mass="4994">MDIPNPLYNPLNPSVPMIFLNTSIPFEYLHVDALGIEPPPQPPPP</sequence>
<dbReference type="AlphaFoldDB" id="A0A2P2N3W6"/>
<reference evidence="1" key="1">
    <citation type="submission" date="2018-02" db="EMBL/GenBank/DDBJ databases">
        <title>Rhizophora mucronata_Transcriptome.</title>
        <authorList>
            <person name="Meera S.P."/>
            <person name="Sreeshan A."/>
            <person name="Augustine A."/>
        </authorList>
    </citation>
    <scope>NUCLEOTIDE SEQUENCE</scope>
    <source>
        <tissue evidence="1">Leaf</tissue>
    </source>
</reference>
<dbReference type="EMBL" id="GGEC01056681">
    <property type="protein sequence ID" value="MBX37165.1"/>
    <property type="molecule type" value="Transcribed_RNA"/>
</dbReference>
<accession>A0A2P2N3W6</accession>
<evidence type="ECO:0000313" key="1">
    <source>
        <dbReference type="EMBL" id="MBX37165.1"/>
    </source>
</evidence>
<protein>
    <submittedName>
        <fullName evidence="1">Uncharacterized protein</fullName>
    </submittedName>
</protein>
<organism evidence="1">
    <name type="scientific">Rhizophora mucronata</name>
    <name type="common">Asiatic mangrove</name>
    <dbReference type="NCBI Taxonomy" id="61149"/>
    <lineage>
        <taxon>Eukaryota</taxon>
        <taxon>Viridiplantae</taxon>
        <taxon>Streptophyta</taxon>
        <taxon>Embryophyta</taxon>
        <taxon>Tracheophyta</taxon>
        <taxon>Spermatophyta</taxon>
        <taxon>Magnoliopsida</taxon>
        <taxon>eudicotyledons</taxon>
        <taxon>Gunneridae</taxon>
        <taxon>Pentapetalae</taxon>
        <taxon>rosids</taxon>
        <taxon>fabids</taxon>
        <taxon>Malpighiales</taxon>
        <taxon>Rhizophoraceae</taxon>
        <taxon>Rhizophora</taxon>
    </lineage>
</organism>